<keyword evidence="4" id="KW-1185">Reference proteome</keyword>
<proteinExistence type="predicted"/>
<reference evidence="3 4" key="1">
    <citation type="submission" date="2011-09" db="EMBL/GenBank/DDBJ databases">
        <title>The draft genome of Methanotorris formicicus Mc-S-70.</title>
        <authorList>
            <consortium name="US DOE Joint Genome Institute (JGI-PGF)"/>
            <person name="Lucas S."/>
            <person name="Han J."/>
            <person name="Lapidus A."/>
            <person name="Cheng J.-F."/>
            <person name="Goodwin L."/>
            <person name="Pitluck S."/>
            <person name="Peters L."/>
            <person name="Land M.L."/>
            <person name="Hauser L."/>
            <person name="Sieprawska-Lupa M."/>
            <person name="Takai K."/>
            <person name="Miyazaki J."/>
            <person name="Whitman W."/>
            <person name="Woyke T.J."/>
        </authorList>
    </citation>
    <scope>NUCLEOTIDE SEQUENCE [LARGE SCALE GENOMIC DNA]</scope>
    <source>
        <strain evidence="3 4">Mc-S-70</strain>
    </source>
</reference>
<dbReference type="SUPFAM" id="SSF53756">
    <property type="entry name" value="UDP-Glycosyltransferase/glycogen phosphorylase"/>
    <property type="match status" value="1"/>
</dbReference>
<dbReference type="InterPro" id="IPR001296">
    <property type="entry name" value="Glyco_trans_1"/>
</dbReference>
<gene>
    <name evidence="3" type="ORF">MetfoDRAFT_0412</name>
</gene>
<dbReference type="Pfam" id="PF00534">
    <property type="entry name" value="Glycos_transf_1"/>
    <property type="match status" value="1"/>
</dbReference>
<dbReference type="InterPro" id="IPR050194">
    <property type="entry name" value="Glycosyltransferase_grp1"/>
</dbReference>
<dbReference type="PANTHER" id="PTHR45947">
    <property type="entry name" value="SULFOQUINOVOSYL TRANSFERASE SQD2"/>
    <property type="match status" value="1"/>
</dbReference>
<dbReference type="CDD" id="cd03801">
    <property type="entry name" value="GT4_PimA-like"/>
    <property type="match status" value="1"/>
</dbReference>
<evidence type="ECO:0000259" key="2">
    <source>
        <dbReference type="Pfam" id="PF13439"/>
    </source>
</evidence>
<sequence>MEIMFIFPTSLRTFGGVSNWAKEILPRLHEKEIDIRVFASSFTDFSPNLTNETIETLSKEGIFYKELPIIETLKKFYIVPFKGNSLLKIKTFAKKADVVYTQNIFLGQDVQLLKIKKDIERPFIIGYHTHIYNGKILHDLITKLWLLRRWKSFSAHHVLTLEQQKFLLSHGYKNVRCIPNGVNTRQYLPGKMSEKNENYAVLFIGKLCNLKGVDIILECAKDIYKKYGNEIKFVFAGDGPLKNKVIEYSKRYSNIEYKGFVYGKNKLELYKTAHTFVLPSKAEGLPLVILEAMASGLYVISSSDYGIIPSGNIVDDKIKTKKYYLYQAIIKSYSLWESSEFKFNKICKNNRTVAEEFDWDNIVKKFVSFLKEVSLWY</sequence>
<accession>H1KX89</accession>
<dbReference type="STRING" id="647171.MetfoDRAFT_0412"/>
<dbReference type="OrthoDB" id="132546at2157"/>
<feature type="domain" description="Glycosyl transferase family 1" evidence="1">
    <location>
        <begin position="194"/>
        <end position="308"/>
    </location>
</feature>
<keyword evidence="3" id="KW-0808">Transferase</keyword>
<organism evidence="3 4">
    <name type="scientific">Methanotorris formicicus Mc-S-70</name>
    <dbReference type="NCBI Taxonomy" id="647171"/>
    <lineage>
        <taxon>Archaea</taxon>
        <taxon>Methanobacteriati</taxon>
        <taxon>Methanobacteriota</taxon>
        <taxon>Methanomada group</taxon>
        <taxon>Methanococci</taxon>
        <taxon>Methanococcales</taxon>
        <taxon>Methanocaldococcaceae</taxon>
        <taxon>Methanotorris</taxon>
    </lineage>
</organism>
<dbReference type="InterPro" id="IPR028098">
    <property type="entry name" value="Glyco_trans_4-like_N"/>
</dbReference>
<comment type="caution">
    <text evidence="3">The sequence shown here is derived from an EMBL/GenBank/DDBJ whole genome shotgun (WGS) entry which is preliminary data.</text>
</comment>
<name>H1KX89_9EURY</name>
<dbReference type="EMBL" id="AGJL01000007">
    <property type="protein sequence ID" value="EHP88520.1"/>
    <property type="molecule type" value="Genomic_DNA"/>
</dbReference>
<dbReference type="PANTHER" id="PTHR45947:SF3">
    <property type="entry name" value="SULFOQUINOVOSYL TRANSFERASE SQD2"/>
    <property type="match status" value="1"/>
</dbReference>
<dbReference type="RefSeq" id="WP_007043858.1">
    <property type="nucleotide sequence ID" value="NZ_AGJL01000007.1"/>
</dbReference>
<dbReference type="Pfam" id="PF13439">
    <property type="entry name" value="Glyco_transf_4"/>
    <property type="match status" value="1"/>
</dbReference>
<evidence type="ECO:0000313" key="3">
    <source>
        <dbReference type="EMBL" id="EHP88520.1"/>
    </source>
</evidence>
<feature type="domain" description="Glycosyltransferase subfamily 4-like N-terminal" evidence="2">
    <location>
        <begin position="14"/>
        <end position="185"/>
    </location>
</feature>
<dbReference type="GO" id="GO:0016757">
    <property type="term" value="F:glycosyltransferase activity"/>
    <property type="evidence" value="ECO:0007669"/>
    <property type="project" value="InterPro"/>
</dbReference>
<dbReference type="AlphaFoldDB" id="H1KX89"/>
<evidence type="ECO:0000259" key="1">
    <source>
        <dbReference type="Pfam" id="PF00534"/>
    </source>
</evidence>
<dbReference type="Proteomes" id="UP000003706">
    <property type="component" value="Unassembled WGS sequence"/>
</dbReference>
<evidence type="ECO:0000313" key="4">
    <source>
        <dbReference type="Proteomes" id="UP000003706"/>
    </source>
</evidence>
<dbReference type="PATRIC" id="fig|647171.4.peg.408"/>
<dbReference type="Gene3D" id="3.40.50.2000">
    <property type="entry name" value="Glycogen Phosphorylase B"/>
    <property type="match status" value="2"/>
</dbReference>
<protein>
    <submittedName>
        <fullName evidence="3">Glycosyl transferase group 1</fullName>
    </submittedName>
</protein>